<protein>
    <submittedName>
        <fullName evidence="1">Uncharacterized protein</fullName>
    </submittedName>
</protein>
<dbReference type="Proteomes" id="UP000735302">
    <property type="component" value="Unassembled WGS sequence"/>
</dbReference>
<dbReference type="AlphaFoldDB" id="A0AAV3ZYW3"/>
<evidence type="ECO:0000313" key="2">
    <source>
        <dbReference type="Proteomes" id="UP000735302"/>
    </source>
</evidence>
<keyword evidence="2" id="KW-1185">Reference proteome</keyword>
<accession>A0AAV3ZYW3</accession>
<comment type="caution">
    <text evidence="1">The sequence shown here is derived from an EMBL/GenBank/DDBJ whole genome shotgun (WGS) entry which is preliminary data.</text>
</comment>
<organism evidence="1 2">
    <name type="scientific">Plakobranchus ocellatus</name>
    <dbReference type="NCBI Taxonomy" id="259542"/>
    <lineage>
        <taxon>Eukaryota</taxon>
        <taxon>Metazoa</taxon>
        <taxon>Spiralia</taxon>
        <taxon>Lophotrochozoa</taxon>
        <taxon>Mollusca</taxon>
        <taxon>Gastropoda</taxon>
        <taxon>Heterobranchia</taxon>
        <taxon>Euthyneura</taxon>
        <taxon>Panpulmonata</taxon>
        <taxon>Sacoglossa</taxon>
        <taxon>Placobranchoidea</taxon>
        <taxon>Plakobranchidae</taxon>
        <taxon>Plakobranchus</taxon>
    </lineage>
</organism>
<name>A0AAV3ZYW3_9GAST</name>
<dbReference type="EMBL" id="BLXT01003064">
    <property type="protein sequence ID" value="GFO00232.1"/>
    <property type="molecule type" value="Genomic_DNA"/>
</dbReference>
<sequence>MEVLSRSPCIELNDNYVLAMLWTCRLQTQKEFHKLPRRLDRKVDYLLLDKKKTTTTSVLVRCAGIKIGRRTRYSALSNLEPFNSLTQWGVATTKVLSLSLTISHGDETDSRGGRGGH</sequence>
<evidence type="ECO:0000313" key="1">
    <source>
        <dbReference type="EMBL" id="GFO00232.1"/>
    </source>
</evidence>
<proteinExistence type="predicted"/>
<gene>
    <name evidence="1" type="ORF">PoB_002673700</name>
</gene>
<reference evidence="1 2" key="1">
    <citation type="journal article" date="2021" name="Elife">
        <title>Chloroplast acquisition without the gene transfer in kleptoplastic sea slugs, Plakobranchus ocellatus.</title>
        <authorList>
            <person name="Maeda T."/>
            <person name="Takahashi S."/>
            <person name="Yoshida T."/>
            <person name="Shimamura S."/>
            <person name="Takaki Y."/>
            <person name="Nagai Y."/>
            <person name="Toyoda A."/>
            <person name="Suzuki Y."/>
            <person name="Arimoto A."/>
            <person name="Ishii H."/>
            <person name="Satoh N."/>
            <person name="Nishiyama T."/>
            <person name="Hasebe M."/>
            <person name="Maruyama T."/>
            <person name="Minagawa J."/>
            <person name="Obokata J."/>
            <person name="Shigenobu S."/>
        </authorList>
    </citation>
    <scope>NUCLEOTIDE SEQUENCE [LARGE SCALE GENOMIC DNA]</scope>
</reference>